<dbReference type="Gene3D" id="1.20.58.1880">
    <property type="match status" value="1"/>
</dbReference>
<comment type="caution">
    <text evidence="3">The sequence shown here is derived from an EMBL/GenBank/DDBJ whole genome shotgun (WGS) entry which is preliminary data.</text>
</comment>
<feature type="region of interest" description="Disordered" evidence="1">
    <location>
        <begin position="1"/>
        <end position="112"/>
    </location>
</feature>
<sequence length="367" mass="41334">MCLIPQPSSSINASQTNSATTSRASKSTTSTTKKGSTSRKTQNKDKGKAKEASTIEPKRKSTPISAGSKPTAIAIGIGVPSTSAATSNEEESPASKRRRLMMEAAKKKKESDFRLPENMRTLDDTSEDPAKPDLLDKSMSYFTKDIDGVVSKTFKEMEMKRYEELKKAEEAKKMSSEELEAFKKKEEEEAANKKKIEEAKKAEEEKRRKEKANSVLQETSTAPQVRLVNGQIVLDTDSLTVERAQAGQEFYEGAMEIVEENSMTRKVNSHTYGKRQPSSRWGAAETELFYELLSQFGTDFETISKAIPNRTRTQVRLKFNREERLYPEKVTEYLISKRKPANLEKFKEVAGIELEAVPDDFHEMQLV</sequence>
<dbReference type="EMBL" id="JAANQT010001303">
    <property type="protein sequence ID" value="KAG1305699.1"/>
    <property type="molecule type" value="Genomic_DNA"/>
</dbReference>
<accession>A0A9P6X5Y3</accession>
<dbReference type="InterPro" id="IPR017884">
    <property type="entry name" value="SANT_dom"/>
</dbReference>
<feature type="compositionally biased region" description="Low complexity" evidence="1">
    <location>
        <begin position="18"/>
        <end position="40"/>
    </location>
</feature>
<name>A0A9P6X5Y3_RHIOR</name>
<dbReference type="GO" id="GO:0070898">
    <property type="term" value="P:RNA polymerase III preinitiation complex assembly"/>
    <property type="evidence" value="ECO:0007669"/>
    <property type="project" value="TreeGrafter"/>
</dbReference>
<feature type="region of interest" description="Disordered" evidence="1">
    <location>
        <begin position="199"/>
        <end position="219"/>
    </location>
</feature>
<dbReference type="PANTHER" id="PTHR22929">
    <property type="entry name" value="RNA POLYMERASE III TRANSCRIPTION INITIATION FACTOR B"/>
    <property type="match status" value="1"/>
</dbReference>
<reference evidence="3" key="1">
    <citation type="journal article" date="2020" name="Microb. Genom.">
        <title>Genetic diversity of clinical and environmental Mucorales isolates obtained from an investigation of mucormycosis cases among solid organ transplant recipients.</title>
        <authorList>
            <person name="Nguyen M.H."/>
            <person name="Kaul D."/>
            <person name="Muto C."/>
            <person name="Cheng S.J."/>
            <person name="Richter R.A."/>
            <person name="Bruno V.M."/>
            <person name="Liu G."/>
            <person name="Beyhan S."/>
            <person name="Sundermann A.J."/>
            <person name="Mounaud S."/>
            <person name="Pasculle A.W."/>
            <person name="Nierman W.C."/>
            <person name="Driscoll E."/>
            <person name="Cumbie R."/>
            <person name="Clancy C.J."/>
            <person name="Dupont C.L."/>
        </authorList>
    </citation>
    <scope>NUCLEOTIDE SEQUENCE</scope>
    <source>
        <strain evidence="3">GL11</strain>
    </source>
</reference>
<dbReference type="OrthoDB" id="272624at2759"/>
<gene>
    <name evidence="3" type="ORF">G6F64_008174</name>
</gene>
<dbReference type="Proteomes" id="UP000716291">
    <property type="component" value="Unassembled WGS sequence"/>
</dbReference>
<proteinExistence type="predicted"/>
<dbReference type="InterPro" id="IPR039467">
    <property type="entry name" value="TFIIIB_B''_Myb"/>
</dbReference>
<evidence type="ECO:0000259" key="2">
    <source>
        <dbReference type="PROSITE" id="PS51293"/>
    </source>
</evidence>
<dbReference type="InterPro" id="IPR001005">
    <property type="entry name" value="SANT/Myb"/>
</dbReference>
<dbReference type="Pfam" id="PF15963">
    <property type="entry name" value="Myb_DNA-bind_7"/>
    <property type="match status" value="1"/>
</dbReference>
<evidence type="ECO:0000256" key="1">
    <source>
        <dbReference type="SAM" id="MobiDB-lite"/>
    </source>
</evidence>
<dbReference type="GO" id="GO:0000126">
    <property type="term" value="C:transcription factor TFIIIB complex"/>
    <property type="evidence" value="ECO:0007669"/>
    <property type="project" value="TreeGrafter"/>
</dbReference>
<feature type="compositionally biased region" description="Basic and acidic residues" evidence="1">
    <location>
        <begin position="100"/>
        <end position="112"/>
    </location>
</feature>
<organism evidence="3 4">
    <name type="scientific">Rhizopus oryzae</name>
    <name type="common">Mucormycosis agent</name>
    <name type="synonym">Rhizopus arrhizus var. delemar</name>
    <dbReference type="NCBI Taxonomy" id="64495"/>
    <lineage>
        <taxon>Eukaryota</taxon>
        <taxon>Fungi</taxon>
        <taxon>Fungi incertae sedis</taxon>
        <taxon>Mucoromycota</taxon>
        <taxon>Mucoromycotina</taxon>
        <taxon>Mucoromycetes</taxon>
        <taxon>Mucorales</taxon>
        <taxon>Mucorineae</taxon>
        <taxon>Rhizopodaceae</taxon>
        <taxon>Rhizopus</taxon>
    </lineage>
</organism>
<evidence type="ECO:0000313" key="3">
    <source>
        <dbReference type="EMBL" id="KAG1305699.1"/>
    </source>
</evidence>
<protein>
    <recommendedName>
        <fullName evidence="2">SANT domain-containing protein</fullName>
    </recommendedName>
</protein>
<dbReference type="GO" id="GO:0001156">
    <property type="term" value="F:TFIIIC-class transcription factor complex binding"/>
    <property type="evidence" value="ECO:0007669"/>
    <property type="project" value="TreeGrafter"/>
</dbReference>
<dbReference type="PANTHER" id="PTHR22929:SF0">
    <property type="entry name" value="TRANSCRIPTION FACTOR TFIIIB COMPONENT B'' HOMOLOG"/>
    <property type="match status" value="1"/>
</dbReference>
<keyword evidence="4" id="KW-1185">Reference proteome</keyword>
<dbReference type="PROSITE" id="PS51293">
    <property type="entry name" value="SANT"/>
    <property type="match status" value="1"/>
</dbReference>
<evidence type="ECO:0000313" key="4">
    <source>
        <dbReference type="Proteomes" id="UP000716291"/>
    </source>
</evidence>
<dbReference type="SMART" id="SM00717">
    <property type="entry name" value="SANT"/>
    <property type="match status" value="1"/>
</dbReference>
<feature type="compositionally biased region" description="Polar residues" evidence="1">
    <location>
        <begin position="1"/>
        <end position="17"/>
    </location>
</feature>
<dbReference type="CDD" id="cd00167">
    <property type="entry name" value="SANT"/>
    <property type="match status" value="1"/>
</dbReference>
<dbReference type="AlphaFoldDB" id="A0A9P6X5Y3"/>
<feature type="domain" description="SANT" evidence="2">
    <location>
        <begin position="276"/>
        <end position="327"/>
    </location>
</feature>
<dbReference type="InterPro" id="IPR009057">
    <property type="entry name" value="Homeodomain-like_sf"/>
</dbReference>
<dbReference type="SUPFAM" id="SSF46689">
    <property type="entry name" value="Homeodomain-like"/>
    <property type="match status" value="1"/>
</dbReference>
<feature type="compositionally biased region" description="Basic and acidic residues" evidence="1">
    <location>
        <begin position="42"/>
        <end position="59"/>
    </location>
</feature>